<dbReference type="Proteomes" id="UP001233999">
    <property type="component" value="Unassembled WGS sequence"/>
</dbReference>
<comment type="caution">
    <text evidence="1">The sequence shown here is derived from an EMBL/GenBank/DDBJ whole genome shotgun (WGS) entry which is preliminary data.</text>
</comment>
<sequence length="77" mass="9079">WKYIIIFLDSIEISMPSCSMEARAFLMRYLQSSPSIALCFPTSRFPNISSVINFLHSLKRERKCKRDKDGVRLDKEY</sequence>
<organism evidence="1 2">
    <name type="scientific">Diploptera punctata</name>
    <name type="common">Pacific beetle cockroach</name>
    <dbReference type="NCBI Taxonomy" id="6984"/>
    <lineage>
        <taxon>Eukaryota</taxon>
        <taxon>Metazoa</taxon>
        <taxon>Ecdysozoa</taxon>
        <taxon>Arthropoda</taxon>
        <taxon>Hexapoda</taxon>
        <taxon>Insecta</taxon>
        <taxon>Pterygota</taxon>
        <taxon>Neoptera</taxon>
        <taxon>Polyneoptera</taxon>
        <taxon>Dictyoptera</taxon>
        <taxon>Blattodea</taxon>
        <taxon>Blaberoidea</taxon>
        <taxon>Blaberidae</taxon>
        <taxon>Diplopterinae</taxon>
        <taxon>Diploptera</taxon>
    </lineage>
</organism>
<evidence type="ECO:0000313" key="1">
    <source>
        <dbReference type="EMBL" id="KAJ9600938.1"/>
    </source>
</evidence>
<proteinExistence type="predicted"/>
<feature type="non-terminal residue" evidence="1">
    <location>
        <position position="77"/>
    </location>
</feature>
<gene>
    <name evidence="1" type="ORF">L9F63_000885</name>
</gene>
<evidence type="ECO:0000313" key="2">
    <source>
        <dbReference type="Proteomes" id="UP001233999"/>
    </source>
</evidence>
<dbReference type="AlphaFoldDB" id="A0AAD8ANK1"/>
<dbReference type="EMBL" id="JASPKZ010000040">
    <property type="protein sequence ID" value="KAJ9600938.1"/>
    <property type="molecule type" value="Genomic_DNA"/>
</dbReference>
<feature type="non-terminal residue" evidence="1">
    <location>
        <position position="1"/>
    </location>
</feature>
<name>A0AAD8ANK1_DIPPU</name>
<accession>A0AAD8ANK1</accession>
<reference evidence="1" key="1">
    <citation type="journal article" date="2023" name="IScience">
        <title>Live-bearing cockroach genome reveals convergent evolutionary mechanisms linked to viviparity in insects and beyond.</title>
        <authorList>
            <person name="Fouks B."/>
            <person name="Harrison M.C."/>
            <person name="Mikhailova A.A."/>
            <person name="Marchal E."/>
            <person name="English S."/>
            <person name="Carruthers M."/>
            <person name="Jennings E.C."/>
            <person name="Chiamaka E.L."/>
            <person name="Frigard R.A."/>
            <person name="Pippel M."/>
            <person name="Attardo G.M."/>
            <person name="Benoit J.B."/>
            <person name="Bornberg-Bauer E."/>
            <person name="Tobe S.S."/>
        </authorList>
    </citation>
    <scope>NUCLEOTIDE SEQUENCE</scope>
    <source>
        <strain evidence="1">Stay&amp;Tobe</strain>
    </source>
</reference>
<keyword evidence="2" id="KW-1185">Reference proteome</keyword>
<reference evidence="1" key="2">
    <citation type="submission" date="2023-05" db="EMBL/GenBank/DDBJ databases">
        <authorList>
            <person name="Fouks B."/>
        </authorList>
    </citation>
    <scope>NUCLEOTIDE SEQUENCE</scope>
    <source>
        <strain evidence="1">Stay&amp;Tobe</strain>
        <tissue evidence="1">Testes</tissue>
    </source>
</reference>
<protein>
    <submittedName>
        <fullName evidence="1">Uncharacterized protein</fullName>
    </submittedName>
</protein>